<comment type="caution">
    <text evidence="2">The sequence shown here is derived from an EMBL/GenBank/DDBJ whole genome shotgun (WGS) entry which is preliminary data.</text>
</comment>
<name>A0ABT4RQK6_9ACTN</name>
<keyword evidence="3" id="KW-1185">Reference proteome</keyword>
<gene>
    <name evidence="2" type="ORF">OJ962_23970</name>
</gene>
<organism evidence="2 3">
    <name type="scientific">Solirubrobacter deserti</name>
    <dbReference type="NCBI Taxonomy" id="2282478"/>
    <lineage>
        <taxon>Bacteria</taxon>
        <taxon>Bacillati</taxon>
        <taxon>Actinomycetota</taxon>
        <taxon>Thermoleophilia</taxon>
        <taxon>Solirubrobacterales</taxon>
        <taxon>Solirubrobacteraceae</taxon>
        <taxon>Solirubrobacter</taxon>
    </lineage>
</organism>
<feature type="compositionally biased region" description="Basic and acidic residues" evidence="1">
    <location>
        <begin position="19"/>
        <end position="44"/>
    </location>
</feature>
<dbReference type="Proteomes" id="UP001147700">
    <property type="component" value="Unassembled WGS sequence"/>
</dbReference>
<evidence type="ECO:0000313" key="3">
    <source>
        <dbReference type="Proteomes" id="UP001147700"/>
    </source>
</evidence>
<evidence type="ECO:0000256" key="1">
    <source>
        <dbReference type="SAM" id="MobiDB-lite"/>
    </source>
</evidence>
<proteinExistence type="predicted"/>
<protein>
    <submittedName>
        <fullName evidence="2">Uncharacterized protein</fullName>
    </submittedName>
</protein>
<dbReference type="EMBL" id="JAPCID010000041">
    <property type="protein sequence ID" value="MDA0140575.1"/>
    <property type="molecule type" value="Genomic_DNA"/>
</dbReference>
<feature type="region of interest" description="Disordered" evidence="1">
    <location>
        <begin position="13"/>
        <end position="50"/>
    </location>
</feature>
<accession>A0ABT4RQK6</accession>
<reference evidence="2" key="1">
    <citation type="submission" date="2022-10" db="EMBL/GenBank/DDBJ databases">
        <title>The WGS of Solirubrobacter sp. CPCC 204708.</title>
        <authorList>
            <person name="Jiang Z."/>
        </authorList>
    </citation>
    <scope>NUCLEOTIDE SEQUENCE</scope>
    <source>
        <strain evidence="2">CPCC 204708</strain>
    </source>
</reference>
<evidence type="ECO:0000313" key="2">
    <source>
        <dbReference type="EMBL" id="MDA0140575.1"/>
    </source>
</evidence>
<sequence>MRLRIDAIFQSQFGGASGDARDGTGRDIDRRRVPPTTREPDRVVPEVASQVERPTCDERFGDFVGAG</sequence>